<feature type="compositionally biased region" description="Pro residues" evidence="1">
    <location>
        <begin position="390"/>
        <end position="401"/>
    </location>
</feature>
<dbReference type="InterPro" id="IPR003399">
    <property type="entry name" value="Mce/MlaD"/>
</dbReference>
<evidence type="ECO:0000259" key="2">
    <source>
        <dbReference type="Pfam" id="PF02470"/>
    </source>
</evidence>
<organism evidence="4">
    <name type="scientific">Mycobacterium sp. (strain JLS)</name>
    <dbReference type="NCBI Taxonomy" id="164757"/>
    <lineage>
        <taxon>Bacteria</taxon>
        <taxon>Bacillati</taxon>
        <taxon>Actinomycetota</taxon>
        <taxon>Actinomycetes</taxon>
        <taxon>Mycobacteriales</taxon>
        <taxon>Mycobacteriaceae</taxon>
        <taxon>Mycobacterium</taxon>
    </lineage>
</organism>
<accession>A0A5Q5CKE0</accession>
<dbReference type="KEGG" id="mjl:Mjls_4167"/>
<reference evidence="4" key="1">
    <citation type="submission" date="2007-02" db="EMBL/GenBank/DDBJ databases">
        <title>Complete sequence of Mycobacterium sp. JLS.</title>
        <authorList>
            <consortium name="US DOE Joint Genome Institute"/>
            <person name="Copeland A."/>
            <person name="Lucas S."/>
            <person name="Lapidus A."/>
            <person name="Barry K."/>
            <person name="Detter J.C."/>
            <person name="Glavina del Rio T."/>
            <person name="Hammon N."/>
            <person name="Israni S."/>
            <person name="Dalin E."/>
            <person name="Tice H."/>
            <person name="Pitluck S."/>
            <person name="Chain P."/>
            <person name="Malfatti S."/>
            <person name="Shin M."/>
            <person name="Vergez L."/>
            <person name="Schmutz J."/>
            <person name="Larimer F."/>
            <person name="Land M."/>
            <person name="Hauser L."/>
            <person name="Kyrpides N."/>
            <person name="Mikhailova N."/>
            <person name="Miller C.D."/>
            <person name="Anderson A.J."/>
            <person name="Sims R.C."/>
            <person name="Richardson P."/>
        </authorList>
    </citation>
    <scope>NUCLEOTIDE SEQUENCE [LARGE SCALE GENOMIC DNA]</scope>
    <source>
        <strain evidence="4">JLS</strain>
    </source>
</reference>
<dbReference type="AlphaFoldDB" id="A0A5Q5CKE0"/>
<dbReference type="InterPro" id="IPR052336">
    <property type="entry name" value="MlaD_Phospholipid_Transporter"/>
</dbReference>
<sequence length="448" mass="47226" precursor="true">MMSKRTLRLVLAVALVVISAVGVVTATRPAGGLNRTQVIAYFANSNGIFVGDEVRILGVAVGKIDKIEPQPKQVKITMSYDDKYKVPADAKAVILSPSLVSVRAIQLTPAYTSGPAMQDGAVIPEQRTAVPVEWDDFRQQLEKLSETLQPTEPGGVSTLGSFVNTAADNLRGEGANIRETVIKLSQAFSALGDHSDDLFTTVKNLSVLVSALQSSTDLMRDLNQSLASVTGLLANGDNEVGAALADINSVVGDVQTFVAENRESLGTTSDKLASVSTALNQSLDDIKQTLHLTPTTFQNFVNIYQPSQGALTGALALNNFANPISFICGAIQAASRLNAEQSAKLCVQYLAPIVKNRQFNFPPIGANPFVGQSARPNELTYSEDWLRPDYVPPQSPPPPADVRPAVASPAGDSAQVPTDAAPPLPAEAQPTNPSDGLQGMMVPPGAGS</sequence>
<gene>
    <name evidence="4" type="ordered locus">Mjls_4167</name>
</gene>
<evidence type="ECO:0000256" key="1">
    <source>
        <dbReference type="SAM" id="MobiDB-lite"/>
    </source>
</evidence>
<dbReference type="InterPro" id="IPR024516">
    <property type="entry name" value="Mce_C"/>
</dbReference>
<proteinExistence type="predicted"/>
<dbReference type="Pfam" id="PF11887">
    <property type="entry name" value="Mce4_CUP1"/>
    <property type="match status" value="1"/>
</dbReference>
<feature type="domain" description="Mce/MlaD" evidence="2">
    <location>
        <begin position="36"/>
        <end position="109"/>
    </location>
</feature>
<dbReference type="GO" id="GO:0005576">
    <property type="term" value="C:extracellular region"/>
    <property type="evidence" value="ECO:0007669"/>
    <property type="project" value="TreeGrafter"/>
</dbReference>
<evidence type="ECO:0000259" key="3">
    <source>
        <dbReference type="Pfam" id="PF11887"/>
    </source>
</evidence>
<dbReference type="NCBIfam" id="TIGR00996">
    <property type="entry name" value="Mtu_fam_mce"/>
    <property type="match status" value="1"/>
</dbReference>
<dbReference type="Pfam" id="PF02470">
    <property type="entry name" value="MlaD"/>
    <property type="match status" value="1"/>
</dbReference>
<dbReference type="EMBL" id="CP000580">
    <property type="protein sequence ID" value="ABN99939.1"/>
    <property type="molecule type" value="Genomic_DNA"/>
</dbReference>
<feature type="domain" description="Mammalian cell entry C-terminal" evidence="3">
    <location>
        <begin position="116"/>
        <end position="290"/>
    </location>
</feature>
<evidence type="ECO:0000313" key="4">
    <source>
        <dbReference type="EMBL" id="ABN99939.1"/>
    </source>
</evidence>
<feature type="region of interest" description="Disordered" evidence="1">
    <location>
        <begin position="386"/>
        <end position="448"/>
    </location>
</feature>
<dbReference type="PANTHER" id="PTHR33371:SF4">
    <property type="entry name" value="INTERMEMBRANE PHOSPHOLIPID TRANSPORT SYSTEM BINDING PROTEIN MLAD"/>
    <property type="match status" value="1"/>
</dbReference>
<dbReference type="InterPro" id="IPR005693">
    <property type="entry name" value="Mce"/>
</dbReference>
<name>A0A5Q5CKE0_MYCSJ</name>
<protein>
    <submittedName>
        <fullName evidence="4">Virulence factor Mce family protein</fullName>
    </submittedName>
</protein>
<dbReference type="PANTHER" id="PTHR33371">
    <property type="entry name" value="INTERMEMBRANE PHOSPHOLIPID TRANSPORT SYSTEM BINDING PROTEIN MLAD-RELATED"/>
    <property type="match status" value="1"/>
</dbReference>